<proteinExistence type="predicted"/>
<dbReference type="PANTHER" id="PTHR12802">
    <property type="entry name" value="SWI/SNF COMPLEX-RELATED"/>
    <property type="match status" value="1"/>
</dbReference>
<organism evidence="5">
    <name type="scientific">Spironucleus salmonicida</name>
    <dbReference type="NCBI Taxonomy" id="348837"/>
    <lineage>
        <taxon>Eukaryota</taxon>
        <taxon>Metamonada</taxon>
        <taxon>Diplomonadida</taxon>
        <taxon>Hexamitidae</taxon>
        <taxon>Hexamitinae</taxon>
        <taxon>Spironucleus</taxon>
    </lineage>
</organism>
<dbReference type="Gene3D" id="1.10.10.60">
    <property type="entry name" value="Homeodomain-like"/>
    <property type="match status" value="1"/>
</dbReference>
<keyword evidence="2" id="KW-0804">Transcription</keyword>
<dbReference type="AlphaFoldDB" id="V6LID2"/>
<dbReference type="Proteomes" id="UP000018208">
    <property type="component" value="Unassembled WGS sequence"/>
</dbReference>
<dbReference type="Pfam" id="PF00249">
    <property type="entry name" value="Myb_DNA-binding"/>
    <property type="match status" value="1"/>
</dbReference>
<dbReference type="OrthoDB" id="118550at2759"/>
<dbReference type="GO" id="GO:0003677">
    <property type="term" value="F:DNA binding"/>
    <property type="evidence" value="ECO:0007669"/>
    <property type="project" value="UniProtKB-KW"/>
</dbReference>
<sequence>MQDETITYRLEIERLNAIIAELTSRVEQFEYILQQVQQATNTQNDASTASTIKRSAWSIDEHRRFVQAARILGRQKAKEIATQIETRSAVQVHSHSQKYFLKLDSLKAEAYDQTCQAMISTFRPIEGLQQIGPIPENQEDIFLILLPKICMIEKGYYFAGSFGRRTNSVIPLTLLRIGINQILTYFNGQLTVNFNNFQELNAKQIQCVSSAFHGIESDLEEDFEVMLNVNDYKIDGKHPKKQMIYYNPDQLIPYLELIIAWFMNNSSNTDNAIFQCLNAAFLYNLACNQLQDSPAQNVILVAMSLEIPAEYTGALILAQNVFNSFIWRQ</sequence>
<name>V6LID2_9EUKA</name>
<accession>V6LID2</accession>
<dbReference type="EMBL" id="KI546129">
    <property type="protein sequence ID" value="EST44073.1"/>
    <property type="molecule type" value="Genomic_DNA"/>
</dbReference>
<protein>
    <submittedName>
        <fullName evidence="5">Myb-like DNA-binding domain-containing protein</fullName>
    </submittedName>
</protein>
<evidence type="ECO:0000256" key="3">
    <source>
        <dbReference type="ARBA" id="ARBA00023242"/>
    </source>
</evidence>
<dbReference type="SUPFAM" id="SSF46689">
    <property type="entry name" value="Homeodomain-like"/>
    <property type="match status" value="1"/>
</dbReference>
<dbReference type="InterPro" id="IPR009057">
    <property type="entry name" value="Homeodomain-like_sf"/>
</dbReference>
<dbReference type="NCBIfam" id="TIGR01557">
    <property type="entry name" value="myb_SHAQKYF"/>
    <property type="match status" value="1"/>
</dbReference>
<feature type="domain" description="HTH myb-type" evidence="4">
    <location>
        <begin position="49"/>
        <end position="104"/>
    </location>
</feature>
<evidence type="ECO:0000256" key="1">
    <source>
        <dbReference type="ARBA" id="ARBA00023015"/>
    </source>
</evidence>
<gene>
    <name evidence="5" type="ORF">SS50377_16140</name>
    <name evidence="6" type="ORF">SS50377_23250</name>
</gene>
<evidence type="ECO:0000256" key="2">
    <source>
        <dbReference type="ARBA" id="ARBA00023163"/>
    </source>
</evidence>
<keyword evidence="1" id="KW-0805">Transcription regulation</keyword>
<dbReference type="InterPro" id="IPR017930">
    <property type="entry name" value="Myb_dom"/>
</dbReference>
<evidence type="ECO:0000313" key="5">
    <source>
        <dbReference type="EMBL" id="EST44073.1"/>
    </source>
</evidence>
<evidence type="ECO:0000259" key="4">
    <source>
        <dbReference type="PROSITE" id="PS51294"/>
    </source>
</evidence>
<dbReference type="PROSITE" id="PS51294">
    <property type="entry name" value="HTH_MYB"/>
    <property type="match status" value="1"/>
</dbReference>
<keyword evidence="7" id="KW-1185">Reference proteome</keyword>
<reference evidence="5 6" key="1">
    <citation type="journal article" date="2014" name="PLoS Genet.">
        <title>The Genome of Spironucleus salmonicida Highlights a Fish Pathogen Adapted to Fluctuating Environments.</title>
        <authorList>
            <person name="Xu F."/>
            <person name="Jerlstrom-Hultqvist J."/>
            <person name="Einarsson E."/>
            <person name="Astvaldsson A."/>
            <person name="Svard S.G."/>
            <person name="Andersson J.O."/>
        </authorList>
    </citation>
    <scope>NUCLEOTIDE SEQUENCE</scope>
    <source>
        <strain evidence="6">ATCC 50377</strain>
    </source>
</reference>
<reference evidence="6" key="2">
    <citation type="submission" date="2020-12" db="EMBL/GenBank/DDBJ databases">
        <title>New Spironucleus salmonicida genome in near-complete chromosomes.</title>
        <authorList>
            <person name="Xu F."/>
            <person name="Kurt Z."/>
            <person name="Jimenez-Gonzalez A."/>
            <person name="Astvaldsson A."/>
            <person name="Andersson J.O."/>
            <person name="Svard S.G."/>
        </authorList>
    </citation>
    <scope>NUCLEOTIDE SEQUENCE</scope>
    <source>
        <strain evidence="6">ATCC 50377</strain>
    </source>
</reference>
<keyword evidence="3" id="KW-0539">Nucleus</keyword>
<dbReference type="VEuPathDB" id="GiardiaDB:SS50377_23250"/>
<dbReference type="EMBL" id="AUWU02000003">
    <property type="protein sequence ID" value="KAH0575610.1"/>
    <property type="molecule type" value="Genomic_DNA"/>
</dbReference>
<dbReference type="InterPro" id="IPR006447">
    <property type="entry name" value="Myb_dom_plants"/>
</dbReference>
<evidence type="ECO:0000313" key="7">
    <source>
        <dbReference type="Proteomes" id="UP000018208"/>
    </source>
</evidence>
<keyword evidence="5" id="KW-0238">DNA-binding</keyword>
<dbReference type="CDD" id="cd00167">
    <property type="entry name" value="SANT"/>
    <property type="match status" value="1"/>
</dbReference>
<dbReference type="InterPro" id="IPR001005">
    <property type="entry name" value="SANT/Myb"/>
</dbReference>
<evidence type="ECO:0000313" key="6">
    <source>
        <dbReference type="EMBL" id="KAH0575610.1"/>
    </source>
</evidence>